<feature type="chain" id="PRO_5017045641" evidence="6">
    <location>
        <begin position="22"/>
        <end position="544"/>
    </location>
</feature>
<dbReference type="PROSITE" id="PS51892">
    <property type="entry name" value="SUBTILASE"/>
    <property type="match status" value="1"/>
</dbReference>
<evidence type="ECO:0000313" key="9">
    <source>
        <dbReference type="Proteomes" id="UP000254893"/>
    </source>
</evidence>
<dbReference type="InterPro" id="IPR050131">
    <property type="entry name" value="Peptidase_S8_subtilisin-like"/>
</dbReference>
<dbReference type="Gene3D" id="3.40.50.200">
    <property type="entry name" value="Peptidase S8/S53 domain"/>
    <property type="match status" value="2"/>
</dbReference>
<evidence type="ECO:0000259" key="7">
    <source>
        <dbReference type="Pfam" id="PF00082"/>
    </source>
</evidence>
<dbReference type="PRINTS" id="PR00723">
    <property type="entry name" value="SUBTILISIN"/>
</dbReference>
<comment type="similarity">
    <text evidence="1 5">Belongs to the peptidase S8 family.</text>
</comment>
<dbReference type="PANTHER" id="PTHR43806:SF11">
    <property type="entry name" value="CEREVISIN-RELATED"/>
    <property type="match status" value="1"/>
</dbReference>
<evidence type="ECO:0000256" key="1">
    <source>
        <dbReference type="ARBA" id="ARBA00011073"/>
    </source>
</evidence>
<dbReference type="EMBL" id="UGYW01000002">
    <property type="protein sequence ID" value="SUJ08921.1"/>
    <property type="molecule type" value="Genomic_DNA"/>
</dbReference>
<dbReference type="RefSeq" id="WP_115169957.1">
    <property type="nucleotide sequence ID" value="NZ_UGYW01000002.1"/>
</dbReference>
<keyword evidence="4 5" id="KW-0720">Serine protease</keyword>
<dbReference type="PROSITE" id="PS00138">
    <property type="entry name" value="SUBTILASE_SER"/>
    <property type="match status" value="1"/>
</dbReference>
<dbReference type="EC" id="3.4.21.-" evidence="8"/>
<dbReference type="Proteomes" id="UP000254893">
    <property type="component" value="Unassembled WGS sequence"/>
</dbReference>
<protein>
    <submittedName>
        <fullName evidence="8">Thermophilic serine proteinase</fullName>
        <ecNumber evidence="8">3.4.21.-</ecNumber>
    </submittedName>
</protein>
<dbReference type="Pfam" id="PF00082">
    <property type="entry name" value="Peptidase_S8"/>
    <property type="match status" value="1"/>
</dbReference>
<evidence type="ECO:0000256" key="3">
    <source>
        <dbReference type="ARBA" id="ARBA00022801"/>
    </source>
</evidence>
<reference evidence="8 9" key="1">
    <citation type="submission" date="2018-06" db="EMBL/GenBank/DDBJ databases">
        <authorList>
            <consortium name="Pathogen Informatics"/>
            <person name="Doyle S."/>
        </authorList>
    </citation>
    <scope>NUCLEOTIDE SEQUENCE [LARGE SCALE GENOMIC DNA]</scope>
    <source>
        <strain evidence="8 9">NCTC11388</strain>
    </source>
</reference>
<dbReference type="InterPro" id="IPR022398">
    <property type="entry name" value="Peptidase_S8_His-AS"/>
</dbReference>
<dbReference type="InterPro" id="IPR036852">
    <property type="entry name" value="Peptidase_S8/S53_dom_sf"/>
</dbReference>
<evidence type="ECO:0000256" key="4">
    <source>
        <dbReference type="ARBA" id="ARBA00022825"/>
    </source>
</evidence>
<feature type="signal peptide" evidence="6">
    <location>
        <begin position="1"/>
        <end position="21"/>
    </location>
</feature>
<dbReference type="GO" id="GO:0006508">
    <property type="term" value="P:proteolysis"/>
    <property type="evidence" value="ECO:0007669"/>
    <property type="project" value="UniProtKB-KW"/>
</dbReference>
<dbReference type="PROSITE" id="PS00137">
    <property type="entry name" value="SUBTILASE_HIS"/>
    <property type="match status" value="1"/>
</dbReference>
<keyword evidence="3 5" id="KW-0378">Hydrolase</keyword>
<evidence type="ECO:0000256" key="6">
    <source>
        <dbReference type="SAM" id="SignalP"/>
    </source>
</evidence>
<evidence type="ECO:0000256" key="2">
    <source>
        <dbReference type="ARBA" id="ARBA00022670"/>
    </source>
</evidence>
<feature type="active site" description="Charge relay system" evidence="5">
    <location>
        <position position="68"/>
    </location>
</feature>
<accession>A0A380BXI0</accession>
<feature type="domain" description="Peptidase S8/S53" evidence="7">
    <location>
        <begin position="268"/>
        <end position="497"/>
    </location>
</feature>
<dbReference type="InterPro" id="IPR015500">
    <property type="entry name" value="Peptidase_S8_subtilisin-rel"/>
</dbReference>
<dbReference type="SUPFAM" id="SSF52743">
    <property type="entry name" value="Subtilisin-like"/>
    <property type="match status" value="1"/>
</dbReference>
<name>A0A380BXI0_SPHSI</name>
<dbReference type="GO" id="GO:0004252">
    <property type="term" value="F:serine-type endopeptidase activity"/>
    <property type="evidence" value="ECO:0007669"/>
    <property type="project" value="UniProtKB-UniRule"/>
</dbReference>
<organism evidence="8 9">
    <name type="scientific">Sphingobacterium spiritivorum</name>
    <name type="common">Flavobacterium spiritivorum</name>
    <dbReference type="NCBI Taxonomy" id="258"/>
    <lineage>
        <taxon>Bacteria</taxon>
        <taxon>Pseudomonadati</taxon>
        <taxon>Bacteroidota</taxon>
        <taxon>Sphingobacteriia</taxon>
        <taxon>Sphingobacteriales</taxon>
        <taxon>Sphingobacteriaceae</taxon>
        <taxon>Sphingobacterium</taxon>
    </lineage>
</organism>
<keyword evidence="6" id="KW-0732">Signal</keyword>
<keyword evidence="2 5" id="KW-0645">Protease</keyword>
<sequence>MRLKKLAIILAFGTLPVLSFAQKDQKTPANWYNLDFQQDGVMGISTEKAYQTLLKGRKATPVIVAVIDGGVDVKHEDLKDVLWINPKDNNDNGKDNDKNGYINDKYGWNFIGNANGENVNHDNLELTRLIRKYEPKYISVLPSTPLSAAERREFVAYQGMVSEYAKKLEEAQFGELNYVKLKDQLEIIFKKIGKDANTLTLADIEAYSPANDQEKMALRIAKRGIQEEKGSVSQFYTQLGEAATYYGDQVKYHLNKEFDPRHIIGDNYDDATERYYGNADVTGPDAEHGTHVAGIIGAKRNNNIGINGVADQVRIMSVRTVPNGDERDKDVANAIRYAAENGAKVINMSFGKSYAYNKKAVDDAVKFAISKDVLLVHAAGNDGQDVDIHKNFPTKYYTDSLDAIQGEADAWITVGASGLYQDDNLVADFSNYGYKTVDVFAPGVKINSTMPGSLYKEQQGTSMASPVVAGLAAMIRSYYPQLTAKETKDIIMKSVVKVDKKVSIKAEDGSKKKVYLDEISVTGGVVNAYQAIAEADKYLSQKKK</sequence>
<feature type="active site" description="Charge relay system" evidence="5">
    <location>
        <position position="462"/>
    </location>
</feature>
<proteinExistence type="inferred from homology"/>
<dbReference type="InterPro" id="IPR000209">
    <property type="entry name" value="Peptidase_S8/S53_dom"/>
</dbReference>
<dbReference type="AlphaFoldDB" id="A0A380BXI0"/>
<gene>
    <name evidence="8" type="ORF">NCTC11388_01934</name>
</gene>
<evidence type="ECO:0000256" key="5">
    <source>
        <dbReference type="PROSITE-ProRule" id="PRU01240"/>
    </source>
</evidence>
<evidence type="ECO:0000313" key="8">
    <source>
        <dbReference type="EMBL" id="SUJ08921.1"/>
    </source>
</evidence>
<dbReference type="InterPro" id="IPR023828">
    <property type="entry name" value="Peptidase_S8_Ser-AS"/>
</dbReference>
<feature type="active site" description="Charge relay system" evidence="5">
    <location>
        <position position="288"/>
    </location>
</feature>
<dbReference type="PANTHER" id="PTHR43806">
    <property type="entry name" value="PEPTIDASE S8"/>
    <property type="match status" value="1"/>
</dbReference>